<feature type="coiled-coil region" evidence="1">
    <location>
        <begin position="53"/>
        <end position="80"/>
    </location>
</feature>
<name>A0A3M6QHV2_9BURK</name>
<keyword evidence="3" id="KW-1185">Reference proteome</keyword>
<dbReference type="Proteomes" id="UP000267035">
    <property type="component" value="Unassembled WGS sequence"/>
</dbReference>
<accession>A0A3M6QHV2</accession>
<gene>
    <name evidence="2" type="ORF">EBQ25_02125</name>
</gene>
<proteinExistence type="predicted"/>
<feature type="coiled-coil region" evidence="1">
    <location>
        <begin position="190"/>
        <end position="231"/>
    </location>
</feature>
<evidence type="ECO:0000313" key="3">
    <source>
        <dbReference type="Proteomes" id="UP000267035"/>
    </source>
</evidence>
<evidence type="ECO:0000256" key="1">
    <source>
        <dbReference type="SAM" id="Coils"/>
    </source>
</evidence>
<keyword evidence="1" id="KW-0175">Coiled coil</keyword>
<dbReference type="RefSeq" id="WP_122253305.1">
    <property type="nucleotide sequence ID" value="NZ_RDQL01000002.1"/>
</dbReference>
<sequence length="430" mass="49943">MSLIALGVAAGLVAAGCAAKYVAQSWASSKLEEEEAHTQSLLRKLDYAKAAANERVQAKRNDYSRKIKAHQEKRNEQLKAYIHFMNEQLQITAGYLPELNQFQAFMFTCVDSWMHVDLCQQEIDIVYQKIRAIVRTIGLIDAYISELNKLSQRQGRHAWRELIAARRLTVTNDYVDKTKDRIDRTSKSNHDEFKNELKRLQSHRSALYNDINSLRNERFNLLQKKKMLDQRHIANKKALKEKYESCVGHWCQIAKKFEAYYAFEVSELKYVNEWMADLNEGGTLLEIIQVIGTANELVKSATEKFHNLNNEYQPYKRRVKAAHDSKEYPDTFANDNAQRKRLAPMVTAAFEDKKALIDARSFLCTRRDELRGYIDRIKPLHPDAAIDAICEMLSADREFDAWLAFGINTSKQKREHWEKKQCRIENAAKN</sequence>
<comment type="caution">
    <text evidence="2">The sequence shown here is derived from an EMBL/GenBank/DDBJ whole genome shotgun (WGS) entry which is preliminary data.</text>
</comment>
<reference evidence="2 3" key="1">
    <citation type="submission" date="2018-10" db="EMBL/GenBank/DDBJ databases">
        <title>Comamonadaceae CDC group NO-1 genome sequencing and assembly.</title>
        <authorList>
            <person name="Bernier A.-M."/>
            <person name="Bernard K."/>
        </authorList>
    </citation>
    <scope>NUCLEOTIDE SEQUENCE [LARGE SCALE GENOMIC DNA]</scope>
    <source>
        <strain evidence="2 3">NML161473</strain>
    </source>
</reference>
<protein>
    <submittedName>
        <fullName evidence="2">Uncharacterized protein</fullName>
    </submittedName>
</protein>
<dbReference type="EMBL" id="RDQL01000002">
    <property type="protein sequence ID" value="RMX02049.1"/>
    <property type="molecule type" value="Genomic_DNA"/>
</dbReference>
<evidence type="ECO:0000313" key="2">
    <source>
        <dbReference type="EMBL" id="RMX02049.1"/>
    </source>
</evidence>
<dbReference type="AlphaFoldDB" id="A0A3M6QHV2"/>
<organism evidence="2 3">
    <name type="scientific">Allofranklinella schreckenbergeri</name>
    <dbReference type="NCBI Taxonomy" id="1076744"/>
    <lineage>
        <taxon>Bacteria</taxon>
        <taxon>Pseudomonadati</taxon>
        <taxon>Pseudomonadota</taxon>
        <taxon>Betaproteobacteria</taxon>
        <taxon>Burkholderiales</taxon>
        <taxon>Comamonadaceae</taxon>
        <taxon>Allofranklinella</taxon>
    </lineage>
</organism>